<keyword evidence="14" id="KW-1185">Reference proteome</keyword>
<keyword evidence="3" id="KW-0433">Leucine-rich repeat</keyword>
<keyword evidence="5 11" id="KW-0732">Signal</keyword>
<evidence type="ECO:0000256" key="5">
    <source>
        <dbReference type="ARBA" id="ARBA00022729"/>
    </source>
</evidence>
<evidence type="ECO:0000313" key="13">
    <source>
        <dbReference type="EMBL" id="CAJ1946879.1"/>
    </source>
</evidence>
<dbReference type="Pfam" id="PF08263">
    <property type="entry name" value="LRRNT_2"/>
    <property type="match status" value="1"/>
</dbReference>
<feature type="transmembrane region" description="Helical" evidence="10">
    <location>
        <begin position="222"/>
        <end position="247"/>
    </location>
</feature>
<dbReference type="SUPFAM" id="SSF52058">
    <property type="entry name" value="L domain-like"/>
    <property type="match status" value="1"/>
</dbReference>
<dbReference type="AlphaFoldDB" id="A0AA86T0A1"/>
<evidence type="ECO:0000256" key="4">
    <source>
        <dbReference type="ARBA" id="ARBA00022692"/>
    </source>
</evidence>
<dbReference type="PANTHER" id="PTHR48060:SF22">
    <property type="entry name" value="INACTIVE LRR RECEPTOR-LIKE SERINE_THREONINE-PROTEIN KINASE BIR2"/>
    <property type="match status" value="1"/>
</dbReference>
<dbReference type="Proteomes" id="UP001189624">
    <property type="component" value="Chromosome 4"/>
</dbReference>
<evidence type="ECO:0000256" key="8">
    <source>
        <dbReference type="ARBA" id="ARBA00023136"/>
    </source>
</evidence>
<dbReference type="InterPro" id="IPR001611">
    <property type="entry name" value="Leu-rich_rpt"/>
</dbReference>
<evidence type="ECO:0000256" key="7">
    <source>
        <dbReference type="ARBA" id="ARBA00022989"/>
    </source>
</evidence>
<organism evidence="13 14">
    <name type="scientific">Sphenostylis stenocarpa</name>
    <dbReference type="NCBI Taxonomy" id="92480"/>
    <lineage>
        <taxon>Eukaryota</taxon>
        <taxon>Viridiplantae</taxon>
        <taxon>Streptophyta</taxon>
        <taxon>Embryophyta</taxon>
        <taxon>Tracheophyta</taxon>
        <taxon>Spermatophyta</taxon>
        <taxon>Magnoliopsida</taxon>
        <taxon>eudicotyledons</taxon>
        <taxon>Gunneridae</taxon>
        <taxon>Pentapetalae</taxon>
        <taxon>rosids</taxon>
        <taxon>fabids</taxon>
        <taxon>Fabales</taxon>
        <taxon>Fabaceae</taxon>
        <taxon>Papilionoideae</taxon>
        <taxon>50 kb inversion clade</taxon>
        <taxon>NPAAA clade</taxon>
        <taxon>indigoferoid/millettioid clade</taxon>
        <taxon>Phaseoleae</taxon>
        <taxon>Sphenostylis</taxon>
    </lineage>
</organism>
<evidence type="ECO:0000256" key="3">
    <source>
        <dbReference type="ARBA" id="ARBA00022614"/>
    </source>
</evidence>
<evidence type="ECO:0000256" key="10">
    <source>
        <dbReference type="SAM" id="Phobius"/>
    </source>
</evidence>
<dbReference type="InterPro" id="IPR013210">
    <property type="entry name" value="LRR_N_plant-typ"/>
</dbReference>
<evidence type="ECO:0000256" key="9">
    <source>
        <dbReference type="ARBA" id="ARBA00023180"/>
    </source>
</evidence>
<keyword evidence="8 10" id="KW-0472">Membrane</keyword>
<dbReference type="InterPro" id="IPR032675">
    <property type="entry name" value="LRR_dom_sf"/>
</dbReference>
<dbReference type="FunFam" id="3.80.10.10:FF:000275">
    <property type="entry name" value="Leucine-rich repeat receptor-like protein kinase"/>
    <property type="match status" value="1"/>
</dbReference>
<keyword evidence="6" id="KW-0677">Repeat</keyword>
<sequence length="254" mass="28409">MDRRNMLCSSMLVFTMLGFHSFFASSQVEDDVKCLRGIKDTLSDPQARLATWRFDNTTPGFICNFEGVSCWNQRENRVLGLDLEQFKLSGRIPEALKYCGKSIQRLDLASNSFSSEIPNEICTWMPLLVYVNFSSNQLSGAIPHSLSDCVYLNVLLLSNNELSGPIPYEFDRLQRLRSFSVANNRLSGRIPAIFSGFDREGFEGNKGLYGSPLESMNKKKSVGVIVGAGVSAAVVSLLLSSGCYCWCEKRHRKQ</sequence>
<dbReference type="Pfam" id="PF00560">
    <property type="entry name" value="LRR_1"/>
    <property type="match status" value="4"/>
</dbReference>
<evidence type="ECO:0000256" key="11">
    <source>
        <dbReference type="SAM" id="SignalP"/>
    </source>
</evidence>
<evidence type="ECO:0000259" key="12">
    <source>
        <dbReference type="Pfam" id="PF08263"/>
    </source>
</evidence>
<comment type="similarity">
    <text evidence="2">Belongs to the RLP family.</text>
</comment>
<comment type="subcellular location">
    <subcellularLocation>
        <location evidence="1">Membrane</location>
        <topology evidence="1">Single-pass type I membrane protein</topology>
    </subcellularLocation>
</comment>
<keyword evidence="9" id="KW-0325">Glycoprotein</keyword>
<gene>
    <name evidence="13" type="ORF">AYBTSS11_LOCUS12364</name>
</gene>
<accession>A0AA86T0A1</accession>
<dbReference type="GO" id="GO:0016020">
    <property type="term" value="C:membrane"/>
    <property type="evidence" value="ECO:0007669"/>
    <property type="project" value="UniProtKB-SubCell"/>
</dbReference>
<evidence type="ECO:0000313" key="14">
    <source>
        <dbReference type="Proteomes" id="UP001189624"/>
    </source>
</evidence>
<feature type="signal peptide" evidence="11">
    <location>
        <begin position="1"/>
        <end position="26"/>
    </location>
</feature>
<proteinExistence type="inferred from homology"/>
<name>A0AA86T0A1_9FABA</name>
<feature type="chain" id="PRO_5041658740" description="Leucine-rich repeat-containing N-terminal plant-type domain-containing protein" evidence="11">
    <location>
        <begin position="27"/>
        <end position="254"/>
    </location>
</feature>
<dbReference type="Gene3D" id="3.80.10.10">
    <property type="entry name" value="Ribonuclease Inhibitor"/>
    <property type="match status" value="1"/>
</dbReference>
<dbReference type="Gramene" id="rna-AYBTSS11_LOCUS12364">
    <property type="protein sequence ID" value="CAJ1946879.1"/>
    <property type="gene ID" value="gene-AYBTSS11_LOCUS12364"/>
</dbReference>
<dbReference type="InterPro" id="IPR053211">
    <property type="entry name" value="DNA_repair-toleration"/>
</dbReference>
<evidence type="ECO:0000256" key="2">
    <source>
        <dbReference type="ARBA" id="ARBA00009592"/>
    </source>
</evidence>
<evidence type="ECO:0000256" key="6">
    <source>
        <dbReference type="ARBA" id="ARBA00022737"/>
    </source>
</evidence>
<reference evidence="13" key="1">
    <citation type="submission" date="2023-10" db="EMBL/GenBank/DDBJ databases">
        <authorList>
            <person name="Domelevo Entfellner J.-B."/>
        </authorList>
    </citation>
    <scope>NUCLEOTIDE SEQUENCE</scope>
</reference>
<dbReference type="EMBL" id="OY731401">
    <property type="protein sequence ID" value="CAJ1946879.1"/>
    <property type="molecule type" value="Genomic_DNA"/>
</dbReference>
<dbReference type="PANTHER" id="PTHR48060">
    <property type="entry name" value="DNA DAMAGE-REPAIR/TOLERATION PROTEIN DRT100"/>
    <property type="match status" value="1"/>
</dbReference>
<feature type="domain" description="Leucine-rich repeat-containing N-terminal plant-type" evidence="12">
    <location>
        <begin position="29"/>
        <end position="71"/>
    </location>
</feature>
<evidence type="ECO:0000256" key="1">
    <source>
        <dbReference type="ARBA" id="ARBA00004479"/>
    </source>
</evidence>
<keyword evidence="7 10" id="KW-1133">Transmembrane helix</keyword>
<protein>
    <recommendedName>
        <fullName evidence="12">Leucine-rich repeat-containing N-terminal plant-type domain-containing protein</fullName>
    </recommendedName>
</protein>
<keyword evidence="4 10" id="KW-0812">Transmembrane</keyword>